<keyword evidence="7 8" id="KW-0333">Golgi apparatus</keyword>
<reference evidence="10" key="1">
    <citation type="journal article" date="2013" name="Nature">
        <title>Pan genome of the phytoplankton Emiliania underpins its global distribution.</title>
        <authorList>
            <person name="Read B.A."/>
            <person name="Kegel J."/>
            <person name="Klute M.J."/>
            <person name="Kuo A."/>
            <person name="Lefebvre S.C."/>
            <person name="Maumus F."/>
            <person name="Mayer C."/>
            <person name="Miller J."/>
            <person name="Monier A."/>
            <person name="Salamov A."/>
            <person name="Young J."/>
            <person name="Aguilar M."/>
            <person name="Claverie J.M."/>
            <person name="Frickenhaus S."/>
            <person name="Gonzalez K."/>
            <person name="Herman E.K."/>
            <person name="Lin Y.C."/>
            <person name="Napier J."/>
            <person name="Ogata H."/>
            <person name="Sarno A.F."/>
            <person name="Shmutz J."/>
            <person name="Schroeder D."/>
            <person name="de Vargas C."/>
            <person name="Verret F."/>
            <person name="von Dassow P."/>
            <person name="Valentin K."/>
            <person name="Van de Peer Y."/>
            <person name="Wheeler G."/>
            <person name="Dacks J.B."/>
            <person name="Delwiche C.F."/>
            <person name="Dyhrman S.T."/>
            <person name="Glockner G."/>
            <person name="John U."/>
            <person name="Richards T."/>
            <person name="Worden A.Z."/>
            <person name="Zhang X."/>
            <person name="Grigoriev I.V."/>
            <person name="Allen A.E."/>
            <person name="Bidle K."/>
            <person name="Borodovsky M."/>
            <person name="Bowler C."/>
            <person name="Brownlee C."/>
            <person name="Cock J.M."/>
            <person name="Elias M."/>
            <person name="Gladyshev V.N."/>
            <person name="Groth M."/>
            <person name="Guda C."/>
            <person name="Hadaegh A."/>
            <person name="Iglesias-Rodriguez M.D."/>
            <person name="Jenkins J."/>
            <person name="Jones B.M."/>
            <person name="Lawson T."/>
            <person name="Leese F."/>
            <person name="Lindquist E."/>
            <person name="Lobanov A."/>
            <person name="Lomsadze A."/>
            <person name="Malik S.B."/>
            <person name="Marsh M.E."/>
            <person name="Mackinder L."/>
            <person name="Mock T."/>
            <person name="Mueller-Roeber B."/>
            <person name="Pagarete A."/>
            <person name="Parker M."/>
            <person name="Probert I."/>
            <person name="Quesneville H."/>
            <person name="Raines C."/>
            <person name="Rensing S.A."/>
            <person name="Riano-Pachon D.M."/>
            <person name="Richier S."/>
            <person name="Rokitta S."/>
            <person name="Shiraiwa Y."/>
            <person name="Soanes D.M."/>
            <person name="van der Giezen M."/>
            <person name="Wahlund T.M."/>
            <person name="Williams B."/>
            <person name="Wilson W."/>
            <person name="Wolfe G."/>
            <person name="Wurch L.L."/>
        </authorList>
    </citation>
    <scope>NUCLEOTIDE SEQUENCE</scope>
</reference>
<proteinExistence type="inferred from homology"/>
<sequence>MASEAERKKVALRRLGDATFSKVDKVSAELFSLTYGAVVTQLLKDYEDVAAANVQLEKMGYNMGVRMVDELLAKASLAQCASFSETAEVVAKVGFKMFLGVNVEVAAATSSEFRLLLSENPLAEFVELPEECSKLEYSGLLCGVLRGALEMVQMRVECSLLRDTLWGDEVTEIRVLLKERLVEEFVDDDE</sequence>
<evidence type="ECO:0000313" key="10">
    <source>
        <dbReference type="Proteomes" id="UP000013827"/>
    </source>
</evidence>
<dbReference type="GO" id="GO:0030008">
    <property type="term" value="C:TRAPP complex"/>
    <property type="evidence" value="ECO:0007669"/>
    <property type="project" value="InterPro"/>
</dbReference>
<dbReference type="GeneID" id="17255236"/>
<dbReference type="GO" id="GO:0005794">
    <property type="term" value="C:Golgi apparatus"/>
    <property type="evidence" value="ECO:0007669"/>
    <property type="project" value="UniProtKB-SubCell"/>
</dbReference>
<evidence type="ECO:0000256" key="6">
    <source>
        <dbReference type="ARBA" id="ARBA00022892"/>
    </source>
</evidence>
<comment type="subcellular location">
    <subcellularLocation>
        <location evidence="2">Endoplasmic reticulum</location>
    </subcellularLocation>
    <subcellularLocation>
        <location evidence="1 8">Golgi apparatus</location>
        <location evidence="1 8">cis-Golgi network</location>
    </subcellularLocation>
</comment>
<dbReference type="OMA" id="MVQMQVQ"/>
<protein>
    <recommendedName>
        <fullName evidence="8">Trafficking protein particle complex subunit</fullName>
    </recommendedName>
</protein>
<dbReference type="EnsemblProtists" id="EOD09093">
    <property type="protein sequence ID" value="EOD09093"/>
    <property type="gene ID" value="EMIHUDRAFT_416786"/>
</dbReference>
<dbReference type="FunFam" id="3.30.1380.20:FF:000001">
    <property type="entry name" value="Trafficking protein particle complex subunit BET3"/>
    <property type="match status" value="1"/>
</dbReference>
<dbReference type="Pfam" id="PF04051">
    <property type="entry name" value="TRAPP"/>
    <property type="match status" value="1"/>
</dbReference>
<dbReference type="InterPro" id="IPR007194">
    <property type="entry name" value="TRAPP_component"/>
</dbReference>
<comment type="similarity">
    <text evidence="3 8">Belongs to the TRAPP small subunits family. BET3 subfamily.</text>
</comment>
<dbReference type="RefSeq" id="XP_005761522.1">
    <property type="nucleotide sequence ID" value="XM_005761465.1"/>
</dbReference>
<dbReference type="HOGENOM" id="CLU_087110_0_0_1"/>
<evidence type="ECO:0000256" key="4">
    <source>
        <dbReference type="ARBA" id="ARBA00022448"/>
    </source>
</evidence>
<dbReference type="PANTHER" id="PTHR13048">
    <property type="entry name" value="TRAFFICKING PROTEIN PARTICLE COMPLEX SUBUNIT 3"/>
    <property type="match status" value="1"/>
</dbReference>
<dbReference type="STRING" id="2903.R1BH70"/>
<evidence type="ECO:0000313" key="9">
    <source>
        <dbReference type="EnsemblProtists" id="EOD09093"/>
    </source>
</evidence>
<comment type="function">
    <text evidence="8">May play a role in vesicular transport from endoplasmic reticulum to Golgi.</text>
</comment>
<evidence type="ECO:0000256" key="2">
    <source>
        <dbReference type="ARBA" id="ARBA00004240"/>
    </source>
</evidence>
<evidence type="ECO:0000256" key="5">
    <source>
        <dbReference type="ARBA" id="ARBA00022824"/>
    </source>
</evidence>
<organism evidence="9 10">
    <name type="scientific">Emiliania huxleyi (strain CCMP1516)</name>
    <dbReference type="NCBI Taxonomy" id="280463"/>
    <lineage>
        <taxon>Eukaryota</taxon>
        <taxon>Haptista</taxon>
        <taxon>Haptophyta</taxon>
        <taxon>Prymnesiophyceae</taxon>
        <taxon>Isochrysidales</taxon>
        <taxon>Noelaerhabdaceae</taxon>
        <taxon>Emiliania</taxon>
    </lineage>
</organism>
<dbReference type="AlphaFoldDB" id="A0A0D3ICV8"/>
<keyword evidence="6 8" id="KW-0931">ER-Golgi transport</keyword>
<dbReference type="eggNOG" id="KOG3330">
    <property type="taxonomic scope" value="Eukaryota"/>
</dbReference>
<dbReference type="Gene3D" id="3.30.1380.20">
    <property type="entry name" value="Trafficking protein particle complex subunit 3"/>
    <property type="match status" value="1"/>
</dbReference>
<name>A0A0D3ICV8_EMIH1</name>
<dbReference type="PaxDb" id="2903-EOD09093"/>
<dbReference type="PIRSF" id="PIRSF018293">
    <property type="entry name" value="TRAPP_I_complex_Bet3"/>
    <property type="match status" value="1"/>
</dbReference>
<dbReference type="InterPro" id="IPR024096">
    <property type="entry name" value="NO_sig/Golgi_transp_ligand-bd"/>
</dbReference>
<evidence type="ECO:0000256" key="1">
    <source>
        <dbReference type="ARBA" id="ARBA00004222"/>
    </source>
</evidence>
<accession>A0A0D3ICV8</accession>
<dbReference type="GO" id="GO:0016236">
    <property type="term" value="P:macroautophagy"/>
    <property type="evidence" value="ECO:0007669"/>
    <property type="project" value="UniProtKB-ARBA"/>
</dbReference>
<dbReference type="GO" id="GO:0005783">
    <property type="term" value="C:endoplasmic reticulum"/>
    <property type="evidence" value="ECO:0007669"/>
    <property type="project" value="UniProtKB-SubCell"/>
</dbReference>
<keyword evidence="10" id="KW-1185">Reference proteome</keyword>
<dbReference type="GO" id="GO:0048193">
    <property type="term" value="P:Golgi vesicle transport"/>
    <property type="evidence" value="ECO:0007669"/>
    <property type="project" value="InterPro"/>
</dbReference>
<keyword evidence="4 8" id="KW-0813">Transport</keyword>
<dbReference type="Proteomes" id="UP000013827">
    <property type="component" value="Unassembled WGS sequence"/>
</dbReference>
<evidence type="ECO:0000256" key="7">
    <source>
        <dbReference type="ARBA" id="ARBA00023034"/>
    </source>
</evidence>
<evidence type="ECO:0000256" key="3">
    <source>
        <dbReference type="ARBA" id="ARBA00006218"/>
    </source>
</evidence>
<dbReference type="InterPro" id="IPR016721">
    <property type="entry name" value="Bet3"/>
</dbReference>
<reference evidence="9" key="2">
    <citation type="submission" date="2024-10" db="UniProtKB">
        <authorList>
            <consortium name="EnsemblProtists"/>
        </authorList>
    </citation>
    <scope>IDENTIFICATION</scope>
</reference>
<dbReference type="SUPFAM" id="SSF111126">
    <property type="entry name" value="Ligand-binding domain in the NO signalling and Golgi transport"/>
    <property type="match status" value="1"/>
</dbReference>
<evidence type="ECO:0000256" key="8">
    <source>
        <dbReference type="PIRNR" id="PIRNR018293"/>
    </source>
</evidence>
<dbReference type="KEGG" id="ehx:EMIHUDRAFT_416786"/>
<comment type="subunit">
    <text evidence="8">Homodimer.</text>
</comment>
<keyword evidence="5" id="KW-0256">Endoplasmic reticulum</keyword>
<dbReference type="CDD" id="cd14942">
    <property type="entry name" value="TRAPPC3_bet3"/>
    <property type="match status" value="1"/>
</dbReference>